<keyword evidence="10" id="KW-1185">Reference proteome</keyword>
<dbReference type="GO" id="GO:0006351">
    <property type="term" value="P:DNA-templated transcription"/>
    <property type="evidence" value="ECO:0007669"/>
    <property type="project" value="InterPro"/>
</dbReference>
<evidence type="ECO:0000313" key="9">
    <source>
        <dbReference type="EMBL" id="KAK3492346.1"/>
    </source>
</evidence>
<feature type="region of interest" description="Disordered" evidence="7">
    <location>
        <begin position="849"/>
        <end position="877"/>
    </location>
</feature>
<evidence type="ECO:0000313" key="10">
    <source>
        <dbReference type="Proteomes" id="UP001285908"/>
    </source>
</evidence>
<keyword evidence="5" id="KW-0862">Zinc</keyword>
<keyword evidence="2" id="KW-0479">Metal-binding</keyword>
<protein>
    <recommendedName>
        <fullName evidence="8">Xylanolytic transcriptional activator regulatory domain-containing protein</fullName>
    </recommendedName>
</protein>
<dbReference type="Pfam" id="PF04082">
    <property type="entry name" value="Fungal_trans"/>
    <property type="match status" value="1"/>
</dbReference>
<evidence type="ECO:0000256" key="4">
    <source>
        <dbReference type="ARBA" id="ARBA00022771"/>
    </source>
</evidence>
<dbReference type="CDD" id="cd12148">
    <property type="entry name" value="fungal_TF_MHR"/>
    <property type="match status" value="1"/>
</dbReference>
<dbReference type="InterPro" id="IPR007219">
    <property type="entry name" value="XnlR_reg_dom"/>
</dbReference>
<gene>
    <name evidence="9" type="ORF">B0T23DRAFT_404426</name>
</gene>
<dbReference type="PANTHER" id="PTHR40626">
    <property type="entry name" value="MIP31509P"/>
    <property type="match status" value="1"/>
</dbReference>
<evidence type="ECO:0000256" key="5">
    <source>
        <dbReference type="ARBA" id="ARBA00022833"/>
    </source>
</evidence>
<dbReference type="GO" id="GO:0008270">
    <property type="term" value="F:zinc ion binding"/>
    <property type="evidence" value="ECO:0007669"/>
    <property type="project" value="UniProtKB-KW"/>
</dbReference>
<keyword evidence="4" id="KW-0863">Zinc-finger</keyword>
<accession>A0AAJ0I7Y1</accession>
<feature type="compositionally biased region" description="Low complexity" evidence="7">
    <location>
        <begin position="126"/>
        <end position="139"/>
    </location>
</feature>
<evidence type="ECO:0000259" key="8">
    <source>
        <dbReference type="Pfam" id="PF04082"/>
    </source>
</evidence>
<dbReference type="InterPro" id="IPR051059">
    <property type="entry name" value="VerF-like"/>
</dbReference>
<evidence type="ECO:0000256" key="2">
    <source>
        <dbReference type="ARBA" id="ARBA00022723"/>
    </source>
</evidence>
<reference evidence="9 10" key="1">
    <citation type="journal article" date="2023" name="Mol. Phylogenet. Evol.">
        <title>Genome-scale phylogeny and comparative genomics of the fungal order Sordariales.</title>
        <authorList>
            <person name="Hensen N."/>
            <person name="Bonometti L."/>
            <person name="Westerberg I."/>
            <person name="Brannstrom I.O."/>
            <person name="Guillou S."/>
            <person name="Cros-Aarteil S."/>
            <person name="Calhoun S."/>
            <person name="Haridas S."/>
            <person name="Kuo A."/>
            <person name="Mondo S."/>
            <person name="Pangilinan J."/>
            <person name="Riley R."/>
            <person name="LaButti K."/>
            <person name="Andreopoulos B."/>
            <person name="Lipzen A."/>
            <person name="Chen C."/>
            <person name="Yan M."/>
            <person name="Daum C."/>
            <person name="Ng V."/>
            <person name="Clum A."/>
            <person name="Steindorff A."/>
            <person name="Ohm R.A."/>
            <person name="Martin F."/>
            <person name="Silar P."/>
            <person name="Natvig D.O."/>
            <person name="Lalanne C."/>
            <person name="Gautier V."/>
            <person name="Ament-Velasquez S.L."/>
            <person name="Kruys A."/>
            <person name="Hutchinson M.I."/>
            <person name="Powell A.J."/>
            <person name="Barry K."/>
            <person name="Miller A.N."/>
            <person name="Grigoriev I.V."/>
            <person name="Debuchy R."/>
            <person name="Gladieux P."/>
            <person name="Hiltunen Thoren M."/>
            <person name="Johannesson H."/>
        </authorList>
    </citation>
    <scope>NUCLEOTIDE SEQUENCE [LARGE SCALE GENOMIC DNA]</scope>
    <source>
        <strain evidence="9 10">FGSC 10403</strain>
    </source>
</reference>
<feature type="compositionally biased region" description="Pro residues" evidence="7">
    <location>
        <begin position="47"/>
        <end position="57"/>
    </location>
</feature>
<evidence type="ECO:0000256" key="7">
    <source>
        <dbReference type="SAM" id="MobiDB-lite"/>
    </source>
</evidence>
<name>A0AAJ0I7Y1_9PEZI</name>
<proteinExistence type="predicted"/>
<feature type="domain" description="Xylanolytic transcriptional activator regulatory" evidence="8">
    <location>
        <begin position="373"/>
        <end position="544"/>
    </location>
</feature>
<dbReference type="PANTHER" id="PTHR40626:SF30">
    <property type="entry name" value="FINGER DOMAIN PROTEIN, PUTATIVE (AFU_ORTHOLOGUE AFUA_4G13600)-RELATED"/>
    <property type="match status" value="1"/>
</dbReference>
<dbReference type="Proteomes" id="UP001285908">
    <property type="component" value="Unassembled WGS sequence"/>
</dbReference>
<feature type="region of interest" description="Disordered" evidence="7">
    <location>
        <begin position="111"/>
        <end position="168"/>
    </location>
</feature>
<evidence type="ECO:0000256" key="3">
    <source>
        <dbReference type="ARBA" id="ARBA00022737"/>
    </source>
</evidence>
<organism evidence="9 10">
    <name type="scientific">Neurospora hispaniola</name>
    <dbReference type="NCBI Taxonomy" id="588809"/>
    <lineage>
        <taxon>Eukaryota</taxon>
        <taxon>Fungi</taxon>
        <taxon>Dikarya</taxon>
        <taxon>Ascomycota</taxon>
        <taxon>Pezizomycotina</taxon>
        <taxon>Sordariomycetes</taxon>
        <taxon>Sordariomycetidae</taxon>
        <taxon>Sordariales</taxon>
        <taxon>Sordariaceae</taxon>
        <taxon>Neurospora</taxon>
    </lineage>
</organism>
<dbReference type="GO" id="GO:0000978">
    <property type="term" value="F:RNA polymerase II cis-regulatory region sequence-specific DNA binding"/>
    <property type="evidence" value="ECO:0007669"/>
    <property type="project" value="InterPro"/>
</dbReference>
<evidence type="ECO:0000256" key="6">
    <source>
        <dbReference type="ARBA" id="ARBA00023242"/>
    </source>
</evidence>
<dbReference type="GO" id="GO:0000785">
    <property type="term" value="C:chromatin"/>
    <property type="evidence" value="ECO:0007669"/>
    <property type="project" value="TreeGrafter"/>
</dbReference>
<keyword evidence="6" id="KW-0539">Nucleus</keyword>
<dbReference type="AlphaFoldDB" id="A0AAJ0I7Y1"/>
<sequence>MASLKFIMDVNEDHTESHHINKKDVASDHPVNMGHPHRPPLHTQLPSLPPTTLPPITLPRYDSNPGPSIQPRDISLAVSSSQTKSQGISWGSKGVNPLASSIPLAVHIRSTMRRRSTASNDSADHTTGYGSASTSSTGGNYPQSHTPLRPMRSQSHTSELPMRLTPITGRVSRAKKGIPVHVCDICRPSKARRLHMSCHLAGYHQALPILVEEYYAMIQYQECSQSQIVPKPKIRITTPLGLNTTRLYQWKHPFRTYLCQTPGVILLRRRPPQAIQQLQYLVRRYGQKEALLDCSYGMPGAPFPLEDIGMFDAMRAGLEGSADPSYSSDDVGYENGNLVTLGLPISNGCEFTGATLPKSLMNPLHGALPRYLAVYWEKVHPLLPIVHRASFENAPEEVLRYAMAAMATQLLDDEEDRVKGSRLHDLAWREVKKTLQWNIQVMQAIFLCEYFARLRGQNAVIRPSRLFEDLYKRPQLEVSEQTYLQGAFNPQVLYHHPTMIDYTASPSDQQSSIHASWKNWVDAEAHRRLLAACFFLDGHVAIYQQQPQLGQSSVASKLTHPPIPLMGSSLRLWEASSAAPWAKILAEDPSAGIPVFAPSPGTITPDFVSRQISIDRMIILVAEYLRIPCRQGLTAPSASARKSSMSEVDPQLHNMNSQFSPLQQESPCFRPDFLQPPDSRTRGSLDVETRLGSLFPGCPIASTYLALHHTPLRDLLAVSGESWLFTKKVLSAAAFGIHQRCLKAWAENYHYHQGGDANVPTDMANLSVVKATKYAARSIVQFLSPVSPGVSRYAPVKGAATEDRSSFWGKDISDYWALYVCALIFWAFGHRARSIPTISSTIAAATDVQQQQQQQQQHHSTKRQRTGDIRASFTSRHGSSAAADQRAMSWLRMLGADNVTEEDIIRARSRPESMSVVSLVRRRLEVDCIGGKNMLYVEAVAVLRRLEEDGERNDKPWF</sequence>
<keyword evidence="3" id="KW-0677">Repeat</keyword>
<dbReference type="RefSeq" id="XP_062692804.1">
    <property type="nucleotide sequence ID" value="XM_062838901.1"/>
</dbReference>
<dbReference type="GO" id="GO:0005634">
    <property type="term" value="C:nucleus"/>
    <property type="evidence" value="ECO:0007669"/>
    <property type="project" value="UniProtKB-SubCell"/>
</dbReference>
<feature type="compositionally biased region" description="Polar residues" evidence="7">
    <location>
        <begin position="140"/>
        <end position="158"/>
    </location>
</feature>
<dbReference type="GO" id="GO:0000981">
    <property type="term" value="F:DNA-binding transcription factor activity, RNA polymerase II-specific"/>
    <property type="evidence" value="ECO:0007669"/>
    <property type="project" value="InterPro"/>
</dbReference>
<comment type="subcellular location">
    <subcellularLocation>
        <location evidence="1">Nucleus</location>
    </subcellularLocation>
</comment>
<dbReference type="EMBL" id="JAULSX010000004">
    <property type="protein sequence ID" value="KAK3492346.1"/>
    <property type="molecule type" value="Genomic_DNA"/>
</dbReference>
<feature type="region of interest" description="Disordered" evidence="7">
    <location>
        <begin position="26"/>
        <end position="80"/>
    </location>
</feature>
<dbReference type="GeneID" id="87876523"/>
<comment type="caution">
    <text evidence="9">The sequence shown here is derived from an EMBL/GenBank/DDBJ whole genome shotgun (WGS) entry which is preliminary data.</text>
</comment>
<evidence type="ECO:0000256" key="1">
    <source>
        <dbReference type="ARBA" id="ARBA00004123"/>
    </source>
</evidence>